<organism evidence="7 8">
    <name type="scientific">Truncatella angustata</name>
    <dbReference type="NCBI Taxonomy" id="152316"/>
    <lineage>
        <taxon>Eukaryota</taxon>
        <taxon>Fungi</taxon>
        <taxon>Dikarya</taxon>
        <taxon>Ascomycota</taxon>
        <taxon>Pezizomycotina</taxon>
        <taxon>Sordariomycetes</taxon>
        <taxon>Xylariomycetidae</taxon>
        <taxon>Amphisphaeriales</taxon>
        <taxon>Sporocadaceae</taxon>
        <taxon>Truncatella</taxon>
    </lineage>
</organism>
<dbReference type="GO" id="GO:0140359">
    <property type="term" value="F:ABC-type transporter activity"/>
    <property type="evidence" value="ECO:0007669"/>
    <property type="project" value="InterPro"/>
</dbReference>
<evidence type="ECO:0000259" key="6">
    <source>
        <dbReference type="Pfam" id="PF01061"/>
    </source>
</evidence>
<dbReference type="Pfam" id="PF01061">
    <property type="entry name" value="ABC2_membrane"/>
    <property type="match status" value="1"/>
</dbReference>
<proteinExistence type="predicted"/>
<keyword evidence="4 5" id="KW-0472">Membrane</keyword>
<dbReference type="AlphaFoldDB" id="A0A9P8UY18"/>
<reference evidence="7" key="1">
    <citation type="journal article" date="2021" name="Nat. Commun.">
        <title>Genetic determinants of endophytism in the Arabidopsis root mycobiome.</title>
        <authorList>
            <person name="Mesny F."/>
            <person name="Miyauchi S."/>
            <person name="Thiergart T."/>
            <person name="Pickel B."/>
            <person name="Atanasova L."/>
            <person name="Karlsson M."/>
            <person name="Huettel B."/>
            <person name="Barry K.W."/>
            <person name="Haridas S."/>
            <person name="Chen C."/>
            <person name="Bauer D."/>
            <person name="Andreopoulos W."/>
            <person name="Pangilinan J."/>
            <person name="LaButti K."/>
            <person name="Riley R."/>
            <person name="Lipzen A."/>
            <person name="Clum A."/>
            <person name="Drula E."/>
            <person name="Henrissat B."/>
            <person name="Kohler A."/>
            <person name="Grigoriev I.V."/>
            <person name="Martin F.M."/>
            <person name="Hacquard S."/>
        </authorList>
    </citation>
    <scope>NUCLEOTIDE SEQUENCE</scope>
    <source>
        <strain evidence="7">MPI-SDFR-AT-0073</strain>
    </source>
</reference>
<accession>A0A9P8UY18</accession>
<evidence type="ECO:0000256" key="4">
    <source>
        <dbReference type="ARBA" id="ARBA00023136"/>
    </source>
</evidence>
<dbReference type="GO" id="GO:0016020">
    <property type="term" value="C:membrane"/>
    <property type="evidence" value="ECO:0007669"/>
    <property type="project" value="UniProtKB-SubCell"/>
</dbReference>
<comment type="subcellular location">
    <subcellularLocation>
        <location evidence="1">Membrane</location>
        <topology evidence="1">Multi-pass membrane protein</topology>
    </subcellularLocation>
</comment>
<protein>
    <recommendedName>
        <fullName evidence="6">ABC-2 type transporter transmembrane domain-containing protein</fullName>
    </recommendedName>
</protein>
<evidence type="ECO:0000256" key="1">
    <source>
        <dbReference type="ARBA" id="ARBA00004141"/>
    </source>
</evidence>
<dbReference type="InterPro" id="IPR013525">
    <property type="entry name" value="ABC2_TM"/>
</dbReference>
<feature type="transmembrane region" description="Helical" evidence="5">
    <location>
        <begin position="106"/>
        <end position="129"/>
    </location>
</feature>
<keyword evidence="8" id="KW-1185">Reference proteome</keyword>
<dbReference type="Proteomes" id="UP000758603">
    <property type="component" value="Unassembled WGS sequence"/>
</dbReference>
<dbReference type="GeneID" id="70130384"/>
<evidence type="ECO:0000313" key="7">
    <source>
        <dbReference type="EMBL" id="KAH6660463.1"/>
    </source>
</evidence>
<feature type="transmembrane region" description="Helical" evidence="5">
    <location>
        <begin position="35"/>
        <end position="53"/>
    </location>
</feature>
<dbReference type="OrthoDB" id="245989at2759"/>
<feature type="domain" description="ABC-2 type transporter transmembrane" evidence="6">
    <location>
        <begin position="2"/>
        <end position="115"/>
    </location>
</feature>
<sequence>MTAAIVVEQPYVIVAGRIYFNHQRWRKADYRMSSFSSGFTVLCIILVELRCVAFSQAIAVGANELLASLLVPLLFRFLVSFCGALVPAAWIPTFWREWMYWITPLYYFLEALLGVSLRPVCATLCYTSWMMRADFSRWHVRVLSVGNSRWVW</sequence>
<gene>
    <name evidence="7" type="ORF">BKA67DRAFT_548116</name>
</gene>
<evidence type="ECO:0000256" key="5">
    <source>
        <dbReference type="SAM" id="Phobius"/>
    </source>
</evidence>
<keyword evidence="3 5" id="KW-1133">Transmembrane helix</keyword>
<evidence type="ECO:0000313" key="8">
    <source>
        <dbReference type="Proteomes" id="UP000758603"/>
    </source>
</evidence>
<dbReference type="EMBL" id="JAGPXC010000001">
    <property type="protein sequence ID" value="KAH6660463.1"/>
    <property type="molecule type" value="Genomic_DNA"/>
</dbReference>
<evidence type="ECO:0000256" key="3">
    <source>
        <dbReference type="ARBA" id="ARBA00022989"/>
    </source>
</evidence>
<evidence type="ECO:0000256" key="2">
    <source>
        <dbReference type="ARBA" id="ARBA00022692"/>
    </source>
</evidence>
<keyword evidence="2 5" id="KW-0812">Transmembrane</keyword>
<comment type="caution">
    <text evidence="7">The sequence shown here is derived from an EMBL/GenBank/DDBJ whole genome shotgun (WGS) entry which is preliminary data.</text>
</comment>
<dbReference type="RefSeq" id="XP_045964594.1">
    <property type="nucleotide sequence ID" value="XM_046101492.1"/>
</dbReference>
<feature type="transmembrane region" description="Helical" evidence="5">
    <location>
        <begin position="65"/>
        <end position="86"/>
    </location>
</feature>
<name>A0A9P8UY18_9PEZI</name>